<evidence type="ECO:0000313" key="7">
    <source>
        <dbReference type="EMBL" id="MRH78612.1"/>
    </source>
</evidence>
<gene>
    <name evidence="7" type="primary">mreC</name>
    <name evidence="7" type="ORF">GH984_07815</name>
</gene>
<dbReference type="NCBIfam" id="TIGR00219">
    <property type="entry name" value="mreC"/>
    <property type="match status" value="1"/>
</dbReference>
<dbReference type="PANTHER" id="PTHR34138">
    <property type="entry name" value="CELL SHAPE-DETERMINING PROTEIN MREC"/>
    <property type="match status" value="1"/>
</dbReference>
<evidence type="ECO:0000313" key="8">
    <source>
        <dbReference type="Proteomes" id="UP000433788"/>
    </source>
</evidence>
<dbReference type="InterPro" id="IPR042177">
    <property type="entry name" value="Cell/Rod_1"/>
</dbReference>
<dbReference type="PIRSF" id="PIRSF038471">
    <property type="entry name" value="MreC"/>
    <property type="match status" value="1"/>
</dbReference>
<reference evidence="7 8" key="1">
    <citation type="submission" date="2019-11" db="EMBL/GenBank/DDBJ databases">
        <authorList>
            <person name="Zhang X.Y."/>
        </authorList>
    </citation>
    <scope>NUCLEOTIDE SEQUENCE [LARGE SCALE GENOMIC DNA]</scope>
    <source>
        <strain evidence="7 8">C176</strain>
    </source>
</reference>
<evidence type="ECO:0000256" key="3">
    <source>
        <dbReference type="ARBA" id="ARBA00022960"/>
    </source>
</evidence>
<feature type="domain" description="Rod shape-determining protein MreC beta-barrel core" evidence="6">
    <location>
        <begin position="122"/>
        <end position="264"/>
    </location>
</feature>
<dbReference type="PANTHER" id="PTHR34138:SF1">
    <property type="entry name" value="CELL SHAPE-DETERMINING PROTEIN MREC"/>
    <property type="match status" value="1"/>
</dbReference>
<comment type="similarity">
    <text evidence="1 5">Belongs to the MreC family.</text>
</comment>
<keyword evidence="3 5" id="KW-0133">Cell shape</keyword>
<dbReference type="Gene3D" id="2.40.10.340">
    <property type="entry name" value="Rod shape-determining protein MreC, domain 1"/>
    <property type="match status" value="1"/>
</dbReference>
<name>A0A6N7QRI7_9GAMM</name>
<dbReference type="EMBL" id="WJPP01000004">
    <property type="protein sequence ID" value="MRH78612.1"/>
    <property type="molecule type" value="Genomic_DNA"/>
</dbReference>
<dbReference type="GO" id="GO:0005886">
    <property type="term" value="C:plasma membrane"/>
    <property type="evidence" value="ECO:0007669"/>
    <property type="project" value="TreeGrafter"/>
</dbReference>
<comment type="caution">
    <text evidence="7">The sequence shown here is derived from an EMBL/GenBank/DDBJ whole genome shotgun (WGS) entry which is preliminary data.</text>
</comment>
<proteinExistence type="inferred from homology"/>
<dbReference type="Gene3D" id="2.40.10.350">
    <property type="entry name" value="Rod shape-determining protein MreC, domain 2"/>
    <property type="match status" value="1"/>
</dbReference>
<dbReference type="GO" id="GO:0008360">
    <property type="term" value="P:regulation of cell shape"/>
    <property type="evidence" value="ECO:0007669"/>
    <property type="project" value="UniProtKB-KW"/>
</dbReference>
<keyword evidence="8" id="KW-1185">Reference proteome</keyword>
<dbReference type="AlphaFoldDB" id="A0A6N7QRI7"/>
<accession>A0A6N7QRI7</accession>
<organism evidence="7 8">
    <name type="scientific">Spiribacter salilacus</name>
    <dbReference type="NCBI Taxonomy" id="2664894"/>
    <lineage>
        <taxon>Bacteria</taxon>
        <taxon>Pseudomonadati</taxon>
        <taxon>Pseudomonadota</taxon>
        <taxon>Gammaproteobacteria</taxon>
        <taxon>Chromatiales</taxon>
        <taxon>Ectothiorhodospiraceae</taxon>
        <taxon>Spiribacter</taxon>
    </lineage>
</organism>
<evidence type="ECO:0000256" key="5">
    <source>
        <dbReference type="PIRNR" id="PIRNR038471"/>
    </source>
</evidence>
<evidence type="ECO:0000256" key="2">
    <source>
        <dbReference type="ARBA" id="ARBA00013855"/>
    </source>
</evidence>
<evidence type="ECO:0000256" key="4">
    <source>
        <dbReference type="ARBA" id="ARBA00032089"/>
    </source>
</evidence>
<sequence>MHGPSTTARLLLLALVSLTLMTVDHRLDLFEPGRQALSALVHPVRVIASLPATLTERMDENLASRRALIAENQRLKDRQQIFQARLQRFDALEVENIRLRRLLDSSYEIERPVLIAELFRIDLDPFSHLIEIDKGSRQGVYVGQPVIDESGIIGQVDKIGPLSATVRLISDPSHATPVQVNRNGLRGIAVGTGAIDQLTIQSLPRNADIKVGDLVVTSGLGGRFPSGYPVGKVRRISHETGQPFLTIELAPLAALDRARQVLLIGDTPDE</sequence>
<protein>
    <recommendedName>
        <fullName evidence="2 5">Cell shape-determining protein MreC</fullName>
    </recommendedName>
    <alternativeName>
        <fullName evidence="4 5">Cell shape protein MreC</fullName>
    </alternativeName>
</protein>
<dbReference type="Pfam" id="PF04085">
    <property type="entry name" value="MreC"/>
    <property type="match status" value="1"/>
</dbReference>
<comment type="function">
    <text evidence="5">Involved in formation and maintenance of cell shape.</text>
</comment>
<evidence type="ECO:0000256" key="1">
    <source>
        <dbReference type="ARBA" id="ARBA00009369"/>
    </source>
</evidence>
<dbReference type="InterPro" id="IPR042175">
    <property type="entry name" value="Cell/Rod_MreC_2"/>
</dbReference>
<dbReference type="InterPro" id="IPR007221">
    <property type="entry name" value="MreC"/>
</dbReference>
<evidence type="ECO:0000259" key="6">
    <source>
        <dbReference type="Pfam" id="PF04085"/>
    </source>
</evidence>
<dbReference type="InterPro" id="IPR055342">
    <property type="entry name" value="MreC_beta-barrel_core"/>
</dbReference>
<dbReference type="Proteomes" id="UP000433788">
    <property type="component" value="Unassembled WGS sequence"/>
</dbReference>